<evidence type="ECO:0000256" key="6">
    <source>
        <dbReference type="ARBA" id="ARBA00022741"/>
    </source>
</evidence>
<gene>
    <name evidence="15" type="ORF">CXB51_009554</name>
</gene>
<evidence type="ECO:0000256" key="4">
    <source>
        <dbReference type="ARBA" id="ARBA00022692"/>
    </source>
</evidence>
<keyword evidence="10 13" id="KW-0472">Membrane</keyword>
<feature type="transmembrane region" description="Helical" evidence="13">
    <location>
        <begin position="436"/>
        <end position="462"/>
    </location>
</feature>
<sequence length="1280" mass="142405">MGSDTFFPRLKIQRHIKDNYMNVGKWLPLVLAVILFEFLGYRRIQASFTPIDNYLIVCGSSQNVTFQGRTFVPDFLHSSISLKTKRRYYVASSNSSVPSSIFRSARIFSSIASYEFDIKQRGRHWVRLYFFPVAVPKSGHNLISAPITVVTDGFVLLNNFTFENYNGSFLFKEFAINVTSGTLTLTFVPWNDSVSFVNAIEVVSIPDSVLPDQALALNPSTPISGLSEFGMETVYRLNMGGPLISAQNDTLGRTWENDSKYLRVNGSALNVSIDPASIKYTDSITEETAPNWVYATAQTMGDANVSNMNFNVTWVFPVNPNFRYFVRAHFCDIFSQSLYALVFNLYINDDIAAASLELSTLTSNLNVPYYMDFISSSSAGSDTLTVSIGPDSVTDITNATLSGLEIMKISNEAGSLDGISSVKNLLPLSSSKKNKIWIIIGSLFGAVIAVAFIGFCCCCLLMQKSKANHQGHPGNSQTMTKMSMASKRSGTASCISSASLSFGRFFTFQEILDATNKFDESLLLGVGGFGRVYRGMLEDGTNCAVKRGNSRSEQGLAEFMTEIEMVSKLRHRHLVSLIGYCDQRSEMILVYEYMANGPLRSHLYGTNFPSLTWKQRLEICIGAARGLHYLHTFAARSIIHRDVKTTNILLDENFVAKVSDFGLSKTGPALDQTHVSTAVKGSFGYLDPEYFRRQQLTEKSDVYSFGVVLMEVLCARPALNPVLPREQVNIAEWAMSWQKKGMLDQIMDSNLVGKLNQASLKKYGETAEKCLAEHGTERPLMGDVLWNLEYALQLEETSSVLTEPDDNSMNHIPMIRLTPLESFDNSVTMINRGNSGTDCDAEDSLVNPCGRKKFSGPILIFTTNNRHCHTRFRRVLEIRLRLNPSEVPGSTSGTMTDEATVDLEIGIGHQAEMLIALSMEIKHNAITTNETRINSKLLELSSLMSNQNVPYYMGFISCYSKGSDTLTVSTGSDSATDITNATLSGLEIMKISYEVGSLNGISFVKNLLLLSSLKMNKIWIIIASLVRAVIIVALKLIIKDIPYTETLKQPPKCRWHKKRVEQQAASHWLPQVSVGSSPSKKSLILPTRVGGFGRVYRGMLEDETNDAVKRGNLRSEQDLAKFITEIEILSKLRHRRLVSLIGYCDERSKMILVYEPALHPVLPREEVNITEWAMSWQKKGLLDQIMDSNLVWKLNPTSLKKYGETAEKCLTEHSTERSLMGDLEETSSVLTEPDDNSTNHIPAIRLTPLESFDNSVTMINEGNSGTDCDAEDSLVNPCGR</sequence>
<evidence type="ECO:0000313" key="16">
    <source>
        <dbReference type="Proteomes" id="UP000701853"/>
    </source>
</evidence>
<protein>
    <recommendedName>
        <fullName evidence="14">Protein kinase domain-containing protein</fullName>
    </recommendedName>
</protein>
<dbReference type="Proteomes" id="UP000701853">
    <property type="component" value="Chromosome 5"/>
</dbReference>
<dbReference type="GO" id="GO:0005886">
    <property type="term" value="C:plasma membrane"/>
    <property type="evidence" value="ECO:0007669"/>
    <property type="project" value="TreeGrafter"/>
</dbReference>
<dbReference type="PROSITE" id="PS00107">
    <property type="entry name" value="PROTEIN_KINASE_ATP"/>
    <property type="match status" value="1"/>
</dbReference>
<dbReference type="InterPro" id="IPR011009">
    <property type="entry name" value="Kinase-like_dom_sf"/>
</dbReference>
<feature type="domain" description="Protein kinase" evidence="14">
    <location>
        <begin position="1081"/>
        <end position="1280"/>
    </location>
</feature>
<keyword evidence="5" id="KW-0732">Signal</keyword>
<evidence type="ECO:0000256" key="10">
    <source>
        <dbReference type="ARBA" id="ARBA00023136"/>
    </source>
</evidence>
<evidence type="ECO:0000256" key="5">
    <source>
        <dbReference type="ARBA" id="ARBA00022729"/>
    </source>
</evidence>
<dbReference type="SMART" id="SM00220">
    <property type="entry name" value="S_TKc"/>
    <property type="match status" value="1"/>
</dbReference>
<dbReference type="FunFam" id="2.60.120.430:FF:000001">
    <property type="entry name" value="Receptor-like protein kinase FERONIA"/>
    <property type="match status" value="1"/>
</dbReference>
<dbReference type="InterPro" id="IPR000719">
    <property type="entry name" value="Prot_kinase_dom"/>
</dbReference>
<evidence type="ECO:0000256" key="11">
    <source>
        <dbReference type="ARBA" id="ARBA00023180"/>
    </source>
</evidence>
<dbReference type="GO" id="GO:0004714">
    <property type="term" value="F:transmembrane receptor protein tyrosine kinase activity"/>
    <property type="evidence" value="ECO:0007669"/>
    <property type="project" value="InterPro"/>
</dbReference>
<dbReference type="Gene3D" id="1.10.510.10">
    <property type="entry name" value="Transferase(Phosphotransferase) domain 1"/>
    <property type="match status" value="1"/>
</dbReference>
<dbReference type="FunFam" id="3.30.200.20:FF:000039">
    <property type="entry name" value="receptor-like protein kinase FERONIA"/>
    <property type="match status" value="2"/>
</dbReference>
<dbReference type="AlphaFoldDB" id="A0A8J6D2F3"/>
<dbReference type="GO" id="GO:0005524">
    <property type="term" value="F:ATP binding"/>
    <property type="evidence" value="ECO:0007669"/>
    <property type="project" value="UniProtKB-UniRule"/>
</dbReference>
<dbReference type="InterPro" id="IPR024788">
    <property type="entry name" value="Malectin-like_Carb-bd_dom"/>
</dbReference>
<proteinExistence type="predicted"/>
<feature type="binding site" evidence="12">
    <location>
        <position position="546"/>
    </location>
    <ligand>
        <name>ATP</name>
        <dbReference type="ChEBI" id="CHEBI:30616"/>
    </ligand>
</feature>
<comment type="caution">
    <text evidence="15">The sequence shown here is derived from an EMBL/GenBank/DDBJ whole genome shotgun (WGS) entry which is preliminary data.</text>
</comment>
<keyword evidence="9 13" id="KW-1133">Transmembrane helix</keyword>
<keyword evidence="4 13" id="KW-0812">Transmembrane</keyword>
<evidence type="ECO:0000256" key="3">
    <source>
        <dbReference type="ARBA" id="ARBA00022679"/>
    </source>
</evidence>
<keyword evidence="6 12" id="KW-0547">Nucleotide-binding</keyword>
<dbReference type="OrthoDB" id="4062651at2759"/>
<name>A0A8J6D2F3_9ROSI</name>
<dbReference type="Gene3D" id="3.30.200.20">
    <property type="entry name" value="Phosphorylase Kinase, domain 1"/>
    <property type="match status" value="2"/>
</dbReference>
<evidence type="ECO:0000256" key="1">
    <source>
        <dbReference type="ARBA" id="ARBA00004479"/>
    </source>
</evidence>
<dbReference type="FunFam" id="2.60.120.430:FF:000005">
    <property type="entry name" value="Putative receptor-like protein kinase"/>
    <property type="match status" value="1"/>
</dbReference>
<dbReference type="GO" id="GO:0009506">
    <property type="term" value="C:plasmodesma"/>
    <property type="evidence" value="ECO:0007669"/>
    <property type="project" value="TreeGrafter"/>
</dbReference>
<comment type="subcellular location">
    <subcellularLocation>
        <location evidence="1">Membrane</location>
        <topology evidence="1">Single-pass type I membrane protein</topology>
    </subcellularLocation>
</comment>
<evidence type="ECO:0000256" key="7">
    <source>
        <dbReference type="ARBA" id="ARBA00022777"/>
    </source>
</evidence>
<accession>A0A8J6D2F3</accession>
<dbReference type="InterPro" id="IPR001245">
    <property type="entry name" value="Ser-Thr/Tyr_kinase_cat_dom"/>
</dbReference>
<dbReference type="CDD" id="cd14066">
    <property type="entry name" value="STKc_IRAK"/>
    <property type="match status" value="1"/>
</dbReference>
<keyword evidence="7" id="KW-0418">Kinase</keyword>
<evidence type="ECO:0000256" key="8">
    <source>
        <dbReference type="ARBA" id="ARBA00022840"/>
    </source>
</evidence>
<dbReference type="InterPro" id="IPR008271">
    <property type="entry name" value="Ser/Thr_kinase_AS"/>
</dbReference>
<evidence type="ECO:0000256" key="9">
    <source>
        <dbReference type="ARBA" id="ARBA00022989"/>
    </source>
</evidence>
<dbReference type="FunFam" id="1.10.510.10:FF:000058">
    <property type="entry name" value="Receptor-like protein kinase FERONIA"/>
    <property type="match status" value="1"/>
</dbReference>
<dbReference type="SUPFAM" id="SSF56112">
    <property type="entry name" value="Protein kinase-like (PK-like)"/>
    <property type="match status" value="2"/>
</dbReference>
<dbReference type="Gene3D" id="2.60.120.430">
    <property type="entry name" value="Galactose-binding lectin"/>
    <property type="match status" value="2"/>
</dbReference>
<evidence type="ECO:0000256" key="13">
    <source>
        <dbReference type="SAM" id="Phobius"/>
    </source>
</evidence>
<dbReference type="Pfam" id="PF12819">
    <property type="entry name" value="Malectin_like"/>
    <property type="match status" value="1"/>
</dbReference>
<keyword evidence="2" id="KW-0723">Serine/threonine-protein kinase</keyword>
<organism evidence="15 16">
    <name type="scientific">Gossypium anomalum</name>
    <dbReference type="NCBI Taxonomy" id="47600"/>
    <lineage>
        <taxon>Eukaryota</taxon>
        <taxon>Viridiplantae</taxon>
        <taxon>Streptophyta</taxon>
        <taxon>Embryophyta</taxon>
        <taxon>Tracheophyta</taxon>
        <taxon>Spermatophyta</taxon>
        <taxon>Magnoliopsida</taxon>
        <taxon>eudicotyledons</taxon>
        <taxon>Gunneridae</taxon>
        <taxon>Pentapetalae</taxon>
        <taxon>rosids</taxon>
        <taxon>malvids</taxon>
        <taxon>Malvales</taxon>
        <taxon>Malvaceae</taxon>
        <taxon>Malvoideae</taxon>
        <taxon>Gossypium</taxon>
    </lineage>
</organism>
<dbReference type="Pfam" id="PF07714">
    <property type="entry name" value="PK_Tyr_Ser-Thr"/>
    <property type="match status" value="2"/>
</dbReference>
<keyword evidence="8 12" id="KW-0067">ATP-binding</keyword>
<feature type="domain" description="Protein kinase" evidence="14">
    <location>
        <begin position="518"/>
        <end position="791"/>
    </location>
</feature>
<keyword evidence="16" id="KW-1185">Reference proteome</keyword>
<evidence type="ECO:0000256" key="2">
    <source>
        <dbReference type="ARBA" id="ARBA00022527"/>
    </source>
</evidence>
<dbReference type="EMBL" id="JAHUZN010000005">
    <property type="protein sequence ID" value="KAG8492486.1"/>
    <property type="molecule type" value="Genomic_DNA"/>
</dbReference>
<evidence type="ECO:0000259" key="14">
    <source>
        <dbReference type="PROSITE" id="PS50011"/>
    </source>
</evidence>
<evidence type="ECO:0000256" key="12">
    <source>
        <dbReference type="PROSITE-ProRule" id="PRU10141"/>
    </source>
</evidence>
<dbReference type="PROSITE" id="PS00108">
    <property type="entry name" value="PROTEIN_KINASE_ST"/>
    <property type="match status" value="1"/>
</dbReference>
<dbReference type="PROSITE" id="PS50011">
    <property type="entry name" value="PROTEIN_KINASE_DOM"/>
    <property type="match status" value="2"/>
</dbReference>
<dbReference type="PANTHER" id="PTHR27003:SF88">
    <property type="entry name" value="RECEPTOR-LIKE PROTEIN KINASE THESEUS 1"/>
    <property type="match status" value="1"/>
</dbReference>
<dbReference type="InterPro" id="IPR045272">
    <property type="entry name" value="ANXUR1/2-like"/>
</dbReference>
<dbReference type="GO" id="GO:0004674">
    <property type="term" value="F:protein serine/threonine kinase activity"/>
    <property type="evidence" value="ECO:0007669"/>
    <property type="project" value="UniProtKB-KW"/>
</dbReference>
<dbReference type="InterPro" id="IPR017441">
    <property type="entry name" value="Protein_kinase_ATP_BS"/>
</dbReference>
<reference evidence="15 16" key="1">
    <citation type="journal article" date="2021" name="bioRxiv">
        <title>The Gossypium anomalum genome as a resource for cotton improvement and evolutionary analysis of hybrid incompatibility.</title>
        <authorList>
            <person name="Grover C.E."/>
            <person name="Yuan D."/>
            <person name="Arick M.A."/>
            <person name="Miller E.R."/>
            <person name="Hu G."/>
            <person name="Peterson D.G."/>
            <person name="Wendel J.F."/>
            <person name="Udall J.A."/>
        </authorList>
    </citation>
    <scope>NUCLEOTIDE SEQUENCE [LARGE SCALE GENOMIC DNA]</scope>
    <source>
        <strain evidence="15">JFW-Udall</strain>
        <tissue evidence="15">Leaf</tissue>
    </source>
</reference>
<dbReference type="PANTHER" id="PTHR27003">
    <property type="entry name" value="OS07G0166700 PROTEIN"/>
    <property type="match status" value="1"/>
</dbReference>
<keyword evidence="11" id="KW-0325">Glycoprotein</keyword>
<keyword evidence="3" id="KW-0808">Transferase</keyword>
<evidence type="ECO:0000313" key="15">
    <source>
        <dbReference type="EMBL" id="KAG8492486.1"/>
    </source>
</evidence>